<feature type="transmembrane region" description="Helical" evidence="7">
    <location>
        <begin position="175"/>
        <end position="200"/>
    </location>
</feature>
<evidence type="ECO:0000256" key="5">
    <source>
        <dbReference type="ARBA" id="ARBA00022989"/>
    </source>
</evidence>
<dbReference type="NCBIfam" id="TIGR00786">
    <property type="entry name" value="dctM"/>
    <property type="match status" value="1"/>
</dbReference>
<keyword evidence="3" id="KW-0997">Cell inner membrane</keyword>
<keyword evidence="2" id="KW-1003">Cell membrane</keyword>
<dbReference type="InterPro" id="IPR010656">
    <property type="entry name" value="DctM"/>
</dbReference>
<feature type="transmembrane region" description="Helical" evidence="7">
    <location>
        <begin position="12"/>
        <end position="40"/>
    </location>
</feature>
<evidence type="ECO:0000256" key="3">
    <source>
        <dbReference type="ARBA" id="ARBA00022519"/>
    </source>
</evidence>
<feature type="transmembrane region" description="Helical" evidence="7">
    <location>
        <begin position="401"/>
        <end position="421"/>
    </location>
</feature>
<dbReference type="GO" id="GO:0022857">
    <property type="term" value="F:transmembrane transporter activity"/>
    <property type="evidence" value="ECO:0007669"/>
    <property type="project" value="TreeGrafter"/>
</dbReference>
<proteinExistence type="predicted"/>
<dbReference type="GeneID" id="8095899"/>
<comment type="subcellular location">
    <subcellularLocation>
        <location evidence="1">Cell inner membrane</location>
        <topology evidence="1">Multi-pass membrane protein</topology>
    </subcellularLocation>
</comment>
<dbReference type="AlphaFoldDB" id="A0A101ENI7"/>
<dbReference type="PATRIC" id="fig|172049.5.peg.501"/>
<feature type="transmembrane region" description="Helical" evidence="7">
    <location>
        <begin position="52"/>
        <end position="74"/>
    </location>
</feature>
<dbReference type="EMBL" id="LGFD01000002">
    <property type="protein sequence ID" value="KUK18560.1"/>
    <property type="molecule type" value="Genomic_DNA"/>
</dbReference>
<dbReference type="InterPro" id="IPR004681">
    <property type="entry name" value="TRAP_DctM"/>
</dbReference>
<name>A0A101ENI7_9EURY</name>
<evidence type="ECO:0000256" key="6">
    <source>
        <dbReference type="ARBA" id="ARBA00023136"/>
    </source>
</evidence>
<sequence>MASTLMPFVMFIFLFGLILLNIPVAFALFFTSIVFGLIFWGWNGLYVTFQGIWSLMNNWALVALPLFVFMSAVLEKSGIADELFTTFYKLLGRIRGSLAVIAIILGYTIGAMSGVIAAAIASLALIIYPLMVKHGYDKKLAIGSILAAGTLPQVVPPSFNMIVYGSVAGVSVGKLFAGGLGVGTVMAIVFSIYVLVWSHLNKDKVPVFEAGKISLGEKIASLKYLIGPLTIIFGVLGSIFTGIATPTEASGVGAFLSLVYVLLRGKLTKKVLDEALVVTLKVTSMACWIMAGGSAFSSVFSGIGGKKLVVDLLMSLPAAKITVLIFSLALIFFLGMFVDPVSIIMIMTPILTPAVTGLGYDPLWWGVAFTSMLLVSYLTPPVGLGLYYFKGAIDEVSMDDIYRAVLPFIVLQVIAIVIIILEPDIVLWFIRVLFRS</sequence>
<feature type="transmembrane region" description="Helical" evidence="7">
    <location>
        <begin position="366"/>
        <end position="389"/>
    </location>
</feature>
<evidence type="ECO:0000256" key="1">
    <source>
        <dbReference type="ARBA" id="ARBA00004429"/>
    </source>
</evidence>
<dbReference type="GO" id="GO:0005886">
    <property type="term" value="C:plasma membrane"/>
    <property type="evidence" value="ECO:0007669"/>
    <property type="project" value="UniProtKB-SubCell"/>
</dbReference>
<keyword evidence="4 7" id="KW-0812">Transmembrane</keyword>
<evidence type="ECO:0000313" key="9">
    <source>
        <dbReference type="EMBL" id="KUK18560.1"/>
    </source>
</evidence>
<dbReference type="Proteomes" id="UP000053911">
    <property type="component" value="Unassembled WGS sequence"/>
</dbReference>
<dbReference type="PIRSF" id="PIRSF006066">
    <property type="entry name" value="HI0050"/>
    <property type="match status" value="1"/>
</dbReference>
<dbReference type="Pfam" id="PF06808">
    <property type="entry name" value="DctM"/>
    <property type="match status" value="1"/>
</dbReference>
<feature type="transmembrane region" description="Helical" evidence="7">
    <location>
        <begin position="221"/>
        <end position="240"/>
    </location>
</feature>
<keyword evidence="5 7" id="KW-1133">Transmembrane helix</keyword>
<evidence type="ECO:0000256" key="4">
    <source>
        <dbReference type="ARBA" id="ARBA00022692"/>
    </source>
</evidence>
<dbReference type="RefSeq" id="WP_048160302.1">
    <property type="nucleotide sequence ID" value="NZ_LGFD01000002.1"/>
</dbReference>
<feature type="transmembrane region" description="Helical" evidence="7">
    <location>
        <begin position="275"/>
        <end position="300"/>
    </location>
</feature>
<evidence type="ECO:0000259" key="8">
    <source>
        <dbReference type="Pfam" id="PF06808"/>
    </source>
</evidence>
<keyword evidence="6 7" id="KW-0472">Membrane</keyword>
<feature type="transmembrane region" description="Helical" evidence="7">
    <location>
        <begin position="139"/>
        <end position="155"/>
    </location>
</feature>
<protein>
    <submittedName>
        <fullName evidence="9">Putative large integral membrane transport protein</fullName>
    </submittedName>
</protein>
<evidence type="ECO:0000256" key="7">
    <source>
        <dbReference type="SAM" id="Phobius"/>
    </source>
</evidence>
<dbReference type="PANTHER" id="PTHR33362:SF7">
    <property type="entry name" value="SLL1103 PROTEIN"/>
    <property type="match status" value="1"/>
</dbReference>
<feature type="transmembrane region" description="Helical" evidence="7">
    <location>
        <begin position="341"/>
        <end position="360"/>
    </location>
</feature>
<evidence type="ECO:0000313" key="10">
    <source>
        <dbReference type="Proteomes" id="UP000053911"/>
    </source>
</evidence>
<feature type="transmembrane region" description="Helical" evidence="7">
    <location>
        <begin position="94"/>
        <end position="127"/>
    </location>
</feature>
<evidence type="ECO:0000256" key="2">
    <source>
        <dbReference type="ARBA" id="ARBA00022475"/>
    </source>
</evidence>
<feature type="domain" description="TRAP C4-dicarboxylate transport system permease DctM subunit" evidence="8">
    <location>
        <begin position="11"/>
        <end position="424"/>
    </location>
</feature>
<accession>A0A101ENI7</accession>
<comment type="caution">
    <text evidence="9">The sequence shown here is derived from an EMBL/GenBank/DDBJ whole genome shotgun (WGS) entry which is preliminary data.</text>
</comment>
<gene>
    <name evidence="9" type="ORF">XD54_0120</name>
</gene>
<reference evidence="10" key="1">
    <citation type="journal article" date="2015" name="MBio">
        <title>Genome-Resolved Metagenomic Analysis Reveals Roles for Candidate Phyla and Other Microbial Community Members in Biogeochemical Transformations in Oil Reservoirs.</title>
        <authorList>
            <person name="Hu P."/>
            <person name="Tom L."/>
            <person name="Singh A."/>
            <person name="Thomas B.C."/>
            <person name="Baker B.J."/>
            <person name="Piceno Y.M."/>
            <person name="Andersen G.L."/>
            <person name="Banfield J.F."/>
        </authorList>
    </citation>
    <scope>NUCLEOTIDE SEQUENCE [LARGE SCALE GENOMIC DNA]</scope>
</reference>
<organism evidence="9 10">
    <name type="scientific">Thermococcus sibiricus</name>
    <dbReference type="NCBI Taxonomy" id="172049"/>
    <lineage>
        <taxon>Archaea</taxon>
        <taxon>Methanobacteriati</taxon>
        <taxon>Methanobacteriota</taxon>
        <taxon>Thermococci</taxon>
        <taxon>Thermococcales</taxon>
        <taxon>Thermococcaceae</taxon>
        <taxon>Thermococcus</taxon>
    </lineage>
</organism>
<feature type="transmembrane region" description="Helical" evidence="7">
    <location>
        <begin position="312"/>
        <end position="334"/>
    </location>
</feature>
<dbReference type="PANTHER" id="PTHR33362">
    <property type="entry name" value="SIALIC ACID TRAP TRANSPORTER PERMEASE PROTEIN SIAT-RELATED"/>
    <property type="match status" value="1"/>
</dbReference>